<evidence type="ECO:0000256" key="3">
    <source>
        <dbReference type="ARBA" id="ARBA00022448"/>
    </source>
</evidence>
<feature type="transmembrane region" description="Helical" evidence="8">
    <location>
        <begin position="104"/>
        <end position="123"/>
    </location>
</feature>
<keyword evidence="5 8" id="KW-0812">Transmembrane</keyword>
<keyword evidence="3" id="KW-0813">Transport</keyword>
<dbReference type="Pfam" id="PF03595">
    <property type="entry name" value="SLAC1"/>
    <property type="match status" value="1"/>
</dbReference>
<evidence type="ECO:0000256" key="6">
    <source>
        <dbReference type="ARBA" id="ARBA00022989"/>
    </source>
</evidence>
<reference evidence="9 10" key="1">
    <citation type="submission" date="2016-04" db="EMBL/GenBank/DDBJ databases">
        <title>Complete genome sequence of Dietzia lutea YIM 80766T, a strain isolated from desert soil in Egypt.</title>
        <authorList>
            <person name="Zhao J."/>
            <person name="Hu B."/>
            <person name="Geng S."/>
            <person name="Nie Y."/>
            <person name="Tang Y."/>
        </authorList>
    </citation>
    <scope>NUCLEOTIDE SEQUENCE [LARGE SCALE GENOMIC DNA]</scope>
    <source>
        <strain evidence="9 10">YIM 80766</strain>
    </source>
</reference>
<comment type="subcellular location">
    <subcellularLocation>
        <location evidence="1">Cell membrane</location>
        <topology evidence="1">Multi-pass membrane protein</topology>
    </subcellularLocation>
</comment>
<dbReference type="InterPro" id="IPR038665">
    <property type="entry name" value="Voltage-dep_anion_channel_sf"/>
</dbReference>
<evidence type="ECO:0000256" key="5">
    <source>
        <dbReference type="ARBA" id="ARBA00022692"/>
    </source>
</evidence>
<feature type="transmembrane region" description="Helical" evidence="8">
    <location>
        <begin position="176"/>
        <end position="199"/>
    </location>
</feature>
<evidence type="ECO:0000313" key="10">
    <source>
        <dbReference type="Proteomes" id="UP000244928"/>
    </source>
</evidence>
<dbReference type="CDD" id="cd09319">
    <property type="entry name" value="TDT_like_1"/>
    <property type="match status" value="1"/>
</dbReference>
<feature type="transmembrane region" description="Helical" evidence="8">
    <location>
        <begin position="79"/>
        <end position="97"/>
    </location>
</feature>
<dbReference type="PANTHER" id="PTHR31686:SF1">
    <property type="entry name" value="SULFITE EFFLUX PUMP SSU1"/>
    <property type="match status" value="1"/>
</dbReference>
<evidence type="ECO:0000256" key="1">
    <source>
        <dbReference type="ARBA" id="ARBA00004651"/>
    </source>
</evidence>
<feature type="transmembrane region" description="Helical" evidence="8">
    <location>
        <begin position="283"/>
        <end position="302"/>
    </location>
</feature>
<feature type="transmembrane region" description="Helical" evidence="8">
    <location>
        <begin position="211"/>
        <end position="229"/>
    </location>
</feature>
<keyword evidence="6 8" id="KW-1133">Transmembrane helix</keyword>
<evidence type="ECO:0000256" key="8">
    <source>
        <dbReference type="SAM" id="Phobius"/>
    </source>
</evidence>
<evidence type="ECO:0000313" key="9">
    <source>
        <dbReference type="EMBL" id="AWH90964.1"/>
    </source>
</evidence>
<dbReference type="KEGG" id="dlu:A6035_00835"/>
<feature type="transmembrane region" description="Helical" evidence="8">
    <location>
        <begin position="38"/>
        <end position="59"/>
    </location>
</feature>
<protein>
    <submittedName>
        <fullName evidence="9">Tellurite resistance protein permease</fullName>
    </submittedName>
</protein>
<sequence length="343" mass="36779">MVKSRVGEVVAGLPPGAFAFVMATGILSVGLSQQGLGAVSQVFLALAVAAWLILVVLTAGRLLRYRDRAVADLRDPRRAFGFFTLVAGTNVLAVRLASDSRFAAMLLLGFGVVAGLVLAYTVPWTAVLSRTERPVLTEANGTWFIWVVAIQSVAAAAAGLEPLVETGRNGLSVVAVAAWSVGVMLYLACVMFVSLRLLLYPLRPRDLDPPYWVAMGAAAITVVAGAKIVEMASTPMVDATAGLVSGLAVVFWAWATWLIPVLIAVEVWRHVVHHIPVRYETTWWSVVFPLSMYAVAGMYLGLASSLPIVERIGAGWLWVAVLAWCFAAAMMVRSWIGRGNRAD</sequence>
<organism evidence="9 10">
    <name type="scientific">Dietzia lutea</name>
    <dbReference type="NCBI Taxonomy" id="546160"/>
    <lineage>
        <taxon>Bacteria</taxon>
        <taxon>Bacillati</taxon>
        <taxon>Actinomycetota</taxon>
        <taxon>Actinomycetes</taxon>
        <taxon>Mycobacteriales</taxon>
        <taxon>Dietziaceae</taxon>
        <taxon>Dietzia</taxon>
    </lineage>
</organism>
<feature type="transmembrane region" description="Helical" evidence="8">
    <location>
        <begin position="314"/>
        <end position="336"/>
    </location>
</feature>
<dbReference type="GO" id="GO:0000319">
    <property type="term" value="F:sulfite transmembrane transporter activity"/>
    <property type="evidence" value="ECO:0007669"/>
    <property type="project" value="TreeGrafter"/>
</dbReference>
<keyword evidence="7 8" id="KW-0472">Membrane</keyword>
<feature type="transmembrane region" description="Helical" evidence="8">
    <location>
        <begin position="241"/>
        <end position="263"/>
    </location>
</feature>
<dbReference type="InterPro" id="IPR004695">
    <property type="entry name" value="SLAC1/Mae1/Ssu1/TehA"/>
</dbReference>
<keyword evidence="4" id="KW-1003">Cell membrane</keyword>
<proteinExistence type="inferred from homology"/>
<dbReference type="PANTHER" id="PTHR31686">
    <property type="match status" value="1"/>
</dbReference>
<comment type="similarity">
    <text evidence="2">Belongs to the tellurite-resistance/dicarboxylate transporter (TDT) family.</text>
</comment>
<accession>A0A2S1R3Y5</accession>
<dbReference type="Gene3D" id="1.50.10.150">
    <property type="entry name" value="Voltage-dependent anion channel"/>
    <property type="match status" value="1"/>
</dbReference>
<dbReference type="InterPro" id="IPR051629">
    <property type="entry name" value="Sulfite_efflux_TDT"/>
</dbReference>
<gene>
    <name evidence="9" type="ORF">A6035_00835</name>
</gene>
<name>A0A2S1R3Y5_9ACTN</name>
<keyword evidence="10" id="KW-1185">Reference proteome</keyword>
<dbReference type="Proteomes" id="UP000244928">
    <property type="component" value="Chromosome"/>
</dbReference>
<dbReference type="AlphaFoldDB" id="A0A2S1R3Y5"/>
<evidence type="ECO:0000256" key="2">
    <source>
        <dbReference type="ARBA" id="ARBA00008566"/>
    </source>
</evidence>
<evidence type="ECO:0000256" key="7">
    <source>
        <dbReference type="ARBA" id="ARBA00023136"/>
    </source>
</evidence>
<dbReference type="EMBL" id="CP015449">
    <property type="protein sequence ID" value="AWH90964.1"/>
    <property type="molecule type" value="Genomic_DNA"/>
</dbReference>
<feature type="transmembrane region" description="Helical" evidence="8">
    <location>
        <begin position="143"/>
        <end position="164"/>
    </location>
</feature>
<feature type="transmembrane region" description="Helical" evidence="8">
    <location>
        <begin position="12"/>
        <end position="31"/>
    </location>
</feature>
<dbReference type="GO" id="GO:0005886">
    <property type="term" value="C:plasma membrane"/>
    <property type="evidence" value="ECO:0007669"/>
    <property type="project" value="UniProtKB-SubCell"/>
</dbReference>
<evidence type="ECO:0000256" key="4">
    <source>
        <dbReference type="ARBA" id="ARBA00022475"/>
    </source>
</evidence>